<gene>
    <name evidence="1" type="ORF">E3N88_28887</name>
</gene>
<dbReference type="PANTHER" id="PTHR45835:SF99">
    <property type="entry name" value="CHROMO DOMAIN-CONTAINING PROTEIN-RELATED"/>
    <property type="match status" value="1"/>
</dbReference>
<dbReference type="EMBL" id="SZYD01000014">
    <property type="protein sequence ID" value="KAD4180296.1"/>
    <property type="molecule type" value="Genomic_DNA"/>
</dbReference>
<dbReference type="Proteomes" id="UP000326396">
    <property type="component" value="Linkage Group LG4"/>
</dbReference>
<proteinExistence type="predicted"/>
<sequence length="103" mass="11677">MAPFEAFYGRKCRSPICWTEVGKSQITGPEIIQETTDKIRQIRDNLLAARSRQKSYADKRRKPYGLTVGYGHSKQMLPTVAYGLTVGYGHFKHNHSAIGYAWA</sequence>
<reference evidence="1 2" key="1">
    <citation type="submission" date="2019-05" db="EMBL/GenBank/DDBJ databases">
        <title>Mikania micrantha, genome provides insights into the molecular mechanism of rapid growth.</title>
        <authorList>
            <person name="Liu B."/>
        </authorList>
    </citation>
    <scope>NUCLEOTIDE SEQUENCE [LARGE SCALE GENOMIC DNA]</scope>
    <source>
        <strain evidence="1">NLD-2019</strain>
        <tissue evidence="1">Leaf</tissue>
    </source>
</reference>
<comment type="caution">
    <text evidence="1">The sequence shown here is derived from an EMBL/GenBank/DDBJ whole genome shotgun (WGS) entry which is preliminary data.</text>
</comment>
<dbReference type="AlphaFoldDB" id="A0A5N6N1R7"/>
<dbReference type="PANTHER" id="PTHR45835">
    <property type="entry name" value="YALI0A06105P"/>
    <property type="match status" value="1"/>
</dbReference>
<evidence type="ECO:0000313" key="2">
    <source>
        <dbReference type="Proteomes" id="UP000326396"/>
    </source>
</evidence>
<name>A0A5N6N1R7_9ASTR</name>
<organism evidence="1 2">
    <name type="scientific">Mikania micrantha</name>
    <name type="common">bitter vine</name>
    <dbReference type="NCBI Taxonomy" id="192012"/>
    <lineage>
        <taxon>Eukaryota</taxon>
        <taxon>Viridiplantae</taxon>
        <taxon>Streptophyta</taxon>
        <taxon>Embryophyta</taxon>
        <taxon>Tracheophyta</taxon>
        <taxon>Spermatophyta</taxon>
        <taxon>Magnoliopsida</taxon>
        <taxon>eudicotyledons</taxon>
        <taxon>Gunneridae</taxon>
        <taxon>Pentapetalae</taxon>
        <taxon>asterids</taxon>
        <taxon>campanulids</taxon>
        <taxon>Asterales</taxon>
        <taxon>Asteraceae</taxon>
        <taxon>Asteroideae</taxon>
        <taxon>Heliantheae alliance</taxon>
        <taxon>Eupatorieae</taxon>
        <taxon>Mikania</taxon>
    </lineage>
</organism>
<dbReference type="OrthoDB" id="1637837at2759"/>
<accession>A0A5N6N1R7</accession>
<evidence type="ECO:0000313" key="1">
    <source>
        <dbReference type="EMBL" id="KAD4180296.1"/>
    </source>
</evidence>
<protein>
    <recommendedName>
        <fullName evidence="3">Reverse transcriptase domain-containing protein</fullName>
    </recommendedName>
</protein>
<keyword evidence="2" id="KW-1185">Reference proteome</keyword>
<evidence type="ECO:0008006" key="3">
    <source>
        <dbReference type="Google" id="ProtNLM"/>
    </source>
</evidence>